<accession>A0A174KNA4</accession>
<dbReference type="Proteomes" id="UP000095594">
    <property type="component" value="Unassembled WGS sequence"/>
</dbReference>
<organism evidence="1 2">
    <name type="scientific">Clostridium disporicum</name>
    <dbReference type="NCBI Taxonomy" id="84024"/>
    <lineage>
        <taxon>Bacteria</taxon>
        <taxon>Bacillati</taxon>
        <taxon>Bacillota</taxon>
        <taxon>Clostridia</taxon>
        <taxon>Eubacteriales</taxon>
        <taxon>Clostridiaceae</taxon>
        <taxon>Clostridium</taxon>
    </lineage>
</organism>
<dbReference type="RefSeq" id="WP_055268069.1">
    <property type="nucleotide sequence ID" value="NZ_CABIXQ010000027.1"/>
</dbReference>
<gene>
    <name evidence="1" type="ORF">ERS852471_03064</name>
</gene>
<name>A0A174KNA4_9CLOT</name>
<dbReference type="EMBL" id="CYZX01000027">
    <property type="protein sequence ID" value="CUP13443.1"/>
    <property type="molecule type" value="Genomic_DNA"/>
</dbReference>
<dbReference type="SUPFAM" id="SSF50249">
    <property type="entry name" value="Nucleic acid-binding proteins"/>
    <property type="match status" value="1"/>
</dbReference>
<reference evidence="1 2" key="1">
    <citation type="submission" date="2015-09" db="EMBL/GenBank/DDBJ databases">
        <authorList>
            <consortium name="Pathogen Informatics"/>
        </authorList>
    </citation>
    <scope>NUCLEOTIDE SEQUENCE [LARGE SCALE GENOMIC DNA]</scope>
    <source>
        <strain evidence="1 2">2789STDY5834856</strain>
    </source>
</reference>
<dbReference type="Gene3D" id="2.40.50.140">
    <property type="entry name" value="Nucleic acid-binding proteins"/>
    <property type="match status" value="1"/>
</dbReference>
<dbReference type="InterPro" id="IPR022595">
    <property type="entry name" value="Enc34_ssDNA-bd"/>
</dbReference>
<evidence type="ECO:0000313" key="2">
    <source>
        <dbReference type="Proteomes" id="UP000095594"/>
    </source>
</evidence>
<dbReference type="OrthoDB" id="9786575at2"/>
<evidence type="ECO:0000313" key="1">
    <source>
        <dbReference type="EMBL" id="CUP13443.1"/>
    </source>
</evidence>
<dbReference type="AlphaFoldDB" id="A0A174KNA4"/>
<dbReference type="Pfam" id="PF10991">
    <property type="entry name" value="Enc34_ssDNA-bd"/>
    <property type="match status" value="1"/>
</dbReference>
<sequence>MKNKKWVNKVITGEVRFSYVNIFEPRSINGENEKYSLSLIIPKSDEKTILEIEEAIFESEENGRKRFGLIESKKLRTPLRDGDVEKPGNPVYKNSFFINAKSTIKPQIVDINIDEIKDKAEVYSGCYGRVSLSFYPYQFNNNAGVACSLGNVQKLSDGERLDLSTTAKDDFKAYDVDGFFS</sequence>
<proteinExistence type="predicted"/>
<dbReference type="InterPro" id="IPR012340">
    <property type="entry name" value="NA-bd_OB-fold"/>
</dbReference>
<protein>
    <submittedName>
        <fullName evidence="1">Phage-like protein</fullName>
    </submittedName>
</protein>